<gene>
    <name evidence="2" type="ORF">H0921_01080</name>
</gene>
<evidence type="ECO:0000256" key="1">
    <source>
        <dbReference type="SAM" id="MobiDB-lite"/>
    </source>
</evidence>
<dbReference type="SUPFAM" id="SSF48208">
    <property type="entry name" value="Six-hairpin glycosidases"/>
    <property type="match status" value="1"/>
</dbReference>
<dbReference type="InterPro" id="IPR008928">
    <property type="entry name" value="6-hairpin_glycosidase_sf"/>
</dbReference>
<dbReference type="GO" id="GO:0005975">
    <property type="term" value="P:carbohydrate metabolic process"/>
    <property type="evidence" value="ECO:0007669"/>
    <property type="project" value="InterPro"/>
</dbReference>
<dbReference type="InterPro" id="IPR008930">
    <property type="entry name" value="Terpenoid_cyclase/PrenylTrfase"/>
</dbReference>
<keyword evidence="3" id="KW-1185">Reference proteome</keyword>
<accession>A0A7V8VB09</accession>
<dbReference type="SUPFAM" id="SSF48239">
    <property type="entry name" value="Terpenoid cyclases/Protein prenyltransferases"/>
    <property type="match status" value="1"/>
</dbReference>
<proteinExistence type="predicted"/>
<feature type="region of interest" description="Disordered" evidence="1">
    <location>
        <begin position="30"/>
        <end position="83"/>
    </location>
</feature>
<evidence type="ECO:0000313" key="2">
    <source>
        <dbReference type="EMBL" id="MBA2224750.1"/>
    </source>
</evidence>
<sequence length="466" mass="50933">MRRRTGLFLSAGMAVGGILGWSAAYPSYPQHPQGQVAPTRPAPKEAAPPAVGDVPTRPSAASGSAGSLGSATSGNRVTSRSSQDIPLKRFEPLVAYPFTTQAAVRGMLWGAEWLHRRHQTHGRFLYGFNPALREPLEGDDDLAQARAAMALALAARFCGEEKYAIGAGQTILTLLAAAPVDTQDTQVRIPRAPSDVCNRVGFAASVILAIHALPSVEGRLLDEAERLALFLRRQSRPDGSIHYIDDPAGDPLRQYPHGEYEHPGWALWAVASSYRYRPSSEKQELIRRGLRHYRARFRANPHPLLAASLILAASEWFIQTQEAEAATAVCEAADWLCTLQIPVTDPRLPQWAGGFRQFRDGRLVETPSGPETGLLVLALSAACQVTRQIPDRDRFGRYATAVVDATRYLAGLQYTEANTRHFDNAFRAHMLIGAFHLSPRDGNIRLDATAHALLGLLRFLDSGAER</sequence>
<comment type="caution">
    <text evidence="2">The sequence shown here is derived from an EMBL/GenBank/DDBJ whole genome shotgun (WGS) entry which is preliminary data.</text>
</comment>
<dbReference type="AlphaFoldDB" id="A0A7V8VB09"/>
<organism evidence="2 3">
    <name type="scientific">Thermogemmata fonticola</name>
    <dbReference type="NCBI Taxonomy" id="2755323"/>
    <lineage>
        <taxon>Bacteria</taxon>
        <taxon>Pseudomonadati</taxon>
        <taxon>Planctomycetota</taxon>
        <taxon>Planctomycetia</taxon>
        <taxon>Gemmatales</taxon>
        <taxon>Gemmataceae</taxon>
        <taxon>Thermogemmata</taxon>
    </lineage>
</organism>
<feature type="compositionally biased region" description="Low complexity" evidence="1">
    <location>
        <begin position="59"/>
        <end position="74"/>
    </location>
</feature>
<dbReference type="RefSeq" id="WP_194536172.1">
    <property type="nucleotide sequence ID" value="NZ_JACEFB010000001.1"/>
</dbReference>
<dbReference type="EMBL" id="JACEFB010000001">
    <property type="protein sequence ID" value="MBA2224750.1"/>
    <property type="molecule type" value="Genomic_DNA"/>
</dbReference>
<reference evidence="2 3" key="1">
    <citation type="submission" date="2020-07" db="EMBL/GenBank/DDBJ databases">
        <title>Thermogemmata thermophila gen. nov., sp. nov., a novel moderate thermophilic planctomycete from a Kamchatka hot spring.</title>
        <authorList>
            <person name="Elcheninov A.G."/>
            <person name="Podosokorskaya O.A."/>
            <person name="Kovaleva O.L."/>
            <person name="Novikov A."/>
            <person name="Bonch-Osmolovskaya E.A."/>
            <person name="Toshchakov S.V."/>
            <person name="Kublanov I.V."/>
        </authorList>
    </citation>
    <scope>NUCLEOTIDE SEQUENCE [LARGE SCALE GENOMIC DNA]</scope>
    <source>
        <strain evidence="2 3">2918</strain>
    </source>
</reference>
<name>A0A7V8VB09_9BACT</name>
<dbReference type="Proteomes" id="UP000542342">
    <property type="component" value="Unassembled WGS sequence"/>
</dbReference>
<protein>
    <submittedName>
        <fullName evidence="2">Uncharacterized protein</fullName>
    </submittedName>
</protein>
<evidence type="ECO:0000313" key="3">
    <source>
        <dbReference type="Proteomes" id="UP000542342"/>
    </source>
</evidence>